<dbReference type="Proteomes" id="UP000756132">
    <property type="component" value="Chromosome 10"/>
</dbReference>
<comment type="function">
    <text evidence="3">Cleaves the gamma-glutamyl peptide bond of glutathione and glutathione conjugates.</text>
</comment>
<name>A0A9Q8UU51_PASFU</name>
<dbReference type="KEGG" id="ffu:CLAFUR5_12221"/>
<dbReference type="SUPFAM" id="SSF56235">
    <property type="entry name" value="N-terminal nucleophile aminohydrolases (Ntn hydrolases)"/>
    <property type="match status" value="1"/>
</dbReference>
<feature type="binding site" evidence="2">
    <location>
        <begin position="479"/>
        <end position="480"/>
    </location>
    <ligand>
        <name>L-glutamate</name>
        <dbReference type="ChEBI" id="CHEBI:29985"/>
    </ligand>
</feature>
<dbReference type="EC" id="2.3.2.2" evidence="3"/>
<evidence type="ECO:0000256" key="1">
    <source>
        <dbReference type="PIRSR" id="PIRSR600101-1"/>
    </source>
</evidence>
<comment type="catalytic activity">
    <reaction evidence="3">
        <text>an S-substituted glutathione + H2O = an S-substituted L-cysteinylglycine + L-glutamate</text>
        <dbReference type="Rhea" id="RHEA:59468"/>
        <dbReference type="ChEBI" id="CHEBI:15377"/>
        <dbReference type="ChEBI" id="CHEBI:29985"/>
        <dbReference type="ChEBI" id="CHEBI:90779"/>
        <dbReference type="ChEBI" id="CHEBI:143103"/>
        <dbReference type="EC" id="3.4.19.13"/>
    </reaction>
</comment>
<dbReference type="PANTHER" id="PTHR11686">
    <property type="entry name" value="GAMMA GLUTAMYL TRANSPEPTIDASE"/>
    <property type="match status" value="1"/>
</dbReference>
<evidence type="ECO:0000313" key="4">
    <source>
        <dbReference type="EMBL" id="UJO22525.1"/>
    </source>
</evidence>
<sequence length="600" mass="64802">MLSSRRARRLCVERTMVCTLALCVVGTLVFVGRAYSTAARLLPTGPEPRPISISGNRYGDVASSSATCSNGGLAMLELHGNAVDAAIATEFCLGVVGMQWTGLGGGGFALVRAINGSYSFVDFRETAPIAAFRDMYNTDVNASIFGGLARRKLHRVLILGSGVPGELQGLEYLHQQYGSLPWDVLLEPSINLARDGFVVSSALNWAMNLWGPDSFPSQDATWAIDFAPNGTRVGSGDTMFRKRYANLLESIAHEGPDASYTGTLAEATIRALQQANGTMTLDDLQQYKVALRRPVELKFGDYKIVSCGAPGGGSVVLSTMNIIKGYAGSVSPTDIKMSTYHLDQAIRFAYGQRVKLGDPSFVPGVDEWERDILSYGTGEYIRSKISDQHTLPISAYNPDGLKSADSHGTSHLVTADSLGMVVSLTSTVNLGFGSHLMVPETGLILNNEMNDFSIPDAPNADGYQPAAANYIAPGKRPLSSMSPSIAYFAGNQTFYYATGAARGSHIITSTIQSLWRVLSLQQSAREAIDAPRFHDQLIPDRIMFEPEYDHGTVAYLRDKGLNTTWSNGPLSFTHALKRHTNGTFEAVPDPRVRMDPGSDL</sequence>
<gene>
    <name evidence="4" type="ORF">CLAFUR5_12221</name>
</gene>
<dbReference type="GeneID" id="71992099"/>
<dbReference type="GO" id="GO:0103068">
    <property type="term" value="F:leukotriene C4 gamma-glutamyl transferase activity"/>
    <property type="evidence" value="ECO:0007669"/>
    <property type="project" value="UniProtKB-EC"/>
</dbReference>
<dbReference type="Gene3D" id="1.10.246.130">
    <property type="match status" value="1"/>
</dbReference>
<dbReference type="InterPro" id="IPR043137">
    <property type="entry name" value="GGT_ssub_C"/>
</dbReference>
<dbReference type="Gene3D" id="3.60.20.40">
    <property type="match status" value="1"/>
</dbReference>
<feature type="binding site" evidence="2">
    <location>
        <position position="503"/>
    </location>
    <ligand>
        <name>L-glutamate</name>
        <dbReference type="ChEBI" id="CHEBI:29985"/>
    </ligand>
</feature>
<keyword evidence="3 4" id="KW-0378">Hydrolase</keyword>
<feature type="binding site" evidence="2">
    <location>
        <position position="451"/>
    </location>
    <ligand>
        <name>L-glutamate</name>
        <dbReference type="ChEBI" id="CHEBI:29985"/>
    </ligand>
</feature>
<dbReference type="OrthoDB" id="1081007at2759"/>
<feature type="active site" description="Nucleophile" evidence="1">
    <location>
        <position position="409"/>
    </location>
</feature>
<keyword evidence="3" id="KW-0808">Transferase</keyword>
<dbReference type="AlphaFoldDB" id="A0A9Q8UU51"/>
<dbReference type="EC" id="3.4.19.13" evidence="3"/>
<protein>
    <recommendedName>
        <fullName evidence="3">Glutathione hydrolase</fullName>
        <ecNumber evidence="3">2.3.2.2</ecNumber>
        <ecNumber evidence="3">3.4.19.13</ecNumber>
    </recommendedName>
    <alternativeName>
        <fullName evidence="3">Gamma-glutamyltransferase</fullName>
    </alternativeName>
    <alternativeName>
        <fullName evidence="3">Gamma-glutamyltranspeptidase</fullName>
    </alternativeName>
</protein>
<dbReference type="InterPro" id="IPR043138">
    <property type="entry name" value="GGT_lsub"/>
</dbReference>
<dbReference type="GO" id="GO:0036374">
    <property type="term" value="F:glutathione hydrolase activity"/>
    <property type="evidence" value="ECO:0007669"/>
    <property type="project" value="UniProtKB-UniRule"/>
</dbReference>
<dbReference type="InterPro" id="IPR029055">
    <property type="entry name" value="Ntn_hydrolases_N"/>
</dbReference>
<evidence type="ECO:0000313" key="5">
    <source>
        <dbReference type="Proteomes" id="UP000756132"/>
    </source>
</evidence>
<organism evidence="4 5">
    <name type="scientific">Passalora fulva</name>
    <name type="common">Tomato leaf mold</name>
    <name type="synonym">Cladosporium fulvum</name>
    <dbReference type="NCBI Taxonomy" id="5499"/>
    <lineage>
        <taxon>Eukaryota</taxon>
        <taxon>Fungi</taxon>
        <taxon>Dikarya</taxon>
        <taxon>Ascomycota</taxon>
        <taxon>Pezizomycotina</taxon>
        <taxon>Dothideomycetes</taxon>
        <taxon>Dothideomycetidae</taxon>
        <taxon>Mycosphaerellales</taxon>
        <taxon>Mycosphaerellaceae</taxon>
        <taxon>Fulvia</taxon>
    </lineage>
</organism>
<dbReference type="RefSeq" id="XP_047766891.1">
    <property type="nucleotide sequence ID" value="XM_047911369.1"/>
</dbReference>
<comment type="catalytic activity">
    <reaction evidence="3">
        <text>an N-terminal (5-L-glutamyl)-[peptide] + an alpha-amino acid = 5-L-glutamyl amino acid + an N-terminal L-alpha-aminoacyl-[peptide]</text>
        <dbReference type="Rhea" id="RHEA:23904"/>
        <dbReference type="Rhea" id="RHEA-COMP:9780"/>
        <dbReference type="Rhea" id="RHEA-COMP:9795"/>
        <dbReference type="ChEBI" id="CHEBI:77644"/>
        <dbReference type="ChEBI" id="CHEBI:78597"/>
        <dbReference type="ChEBI" id="CHEBI:78599"/>
        <dbReference type="ChEBI" id="CHEBI:78608"/>
        <dbReference type="EC" id="2.3.2.2"/>
    </reaction>
</comment>
<dbReference type="PANTHER" id="PTHR11686:SF62">
    <property type="entry name" value="GLUTATHIONE HYDROLASE"/>
    <property type="match status" value="1"/>
</dbReference>
<proteinExistence type="predicted"/>
<comment type="pathway">
    <text evidence="3">Sulfur metabolism; glutathione metabolism.</text>
</comment>
<feature type="binding site" evidence="2">
    <location>
        <begin position="427"/>
        <end position="429"/>
    </location>
    <ligand>
        <name>L-glutamate</name>
        <dbReference type="ChEBI" id="CHEBI:29985"/>
    </ligand>
</feature>
<dbReference type="GO" id="GO:0006751">
    <property type="term" value="P:glutathione catabolic process"/>
    <property type="evidence" value="ECO:0007669"/>
    <property type="project" value="UniProtKB-UniRule"/>
</dbReference>
<dbReference type="GO" id="GO:0005886">
    <property type="term" value="C:plasma membrane"/>
    <property type="evidence" value="ECO:0007669"/>
    <property type="project" value="TreeGrafter"/>
</dbReference>
<accession>A0A9Q8UU51</accession>
<dbReference type="PRINTS" id="PR01210">
    <property type="entry name" value="GGTRANSPTASE"/>
</dbReference>
<comment type="catalytic activity">
    <reaction evidence="3">
        <text>glutathione + H2O = L-cysteinylglycine + L-glutamate</text>
        <dbReference type="Rhea" id="RHEA:28807"/>
        <dbReference type="ChEBI" id="CHEBI:15377"/>
        <dbReference type="ChEBI" id="CHEBI:29985"/>
        <dbReference type="ChEBI" id="CHEBI:57925"/>
        <dbReference type="ChEBI" id="CHEBI:61694"/>
        <dbReference type="EC" id="3.4.19.13"/>
    </reaction>
</comment>
<keyword evidence="3" id="KW-0012">Acyltransferase</keyword>
<reference evidence="4" key="1">
    <citation type="submission" date="2021-12" db="EMBL/GenBank/DDBJ databases">
        <authorList>
            <person name="Zaccaron A."/>
            <person name="Stergiopoulos I."/>
        </authorList>
    </citation>
    <scope>NUCLEOTIDE SEQUENCE</scope>
    <source>
        <strain evidence="4">Race5_Kim</strain>
    </source>
</reference>
<dbReference type="InterPro" id="IPR000101">
    <property type="entry name" value="GGT_peptidase"/>
</dbReference>
<evidence type="ECO:0000256" key="3">
    <source>
        <dbReference type="RuleBase" id="RU368068"/>
    </source>
</evidence>
<evidence type="ECO:0000256" key="2">
    <source>
        <dbReference type="PIRSR" id="PIRSR600101-2"/>
    </source>
</evidence>
<keyword evidence="5" id="KW-1185">Reference proteome</keyword>
<reference evidence="4" key="2">
    <citation type="journal article" date="2022" name="Microb. Genom.">
        <title>A chromosome-scale genome assembly of the tomato pathogen Cladosporium fulvum reveals a compartmentalized genome architecture and the presence of a dispensable chromosome.</title>
        <authorList>
            <person name="Zaccaron A.Z."/>
            <person name="Chen L.H."/>
            <person name="Samaras A."/>
            <person name="Stergiopoulos I."/>
        </authorList>
    </citation>
    <scope>NUCLEOTIDE SEQUENCE</scope>
    <source>
        <strain evidence="4">Race5_Kim</strain>
    </source>
</reference>
<feature type="binding site" evidence="2">
    <location>
        <position position="124"/>
    </location>
    <ligand>
        <name>L-glutamate</name>
        <dbReference type="ChEBI" id="CHEBI:29985"/>
    </ligand>
</feature>
<dbReference type="EMBL" id="CP090172">
    <property type="protein sequence ID" value="UJO22525.1"/>
    <property type="molecule type" value="Genomic_DNA"/>
</dbReference>
<dbReference type="Pfam" id="PF01019">
    <property type="entry name" value="G_glu_transpept"/>
    <property type="match status" value="1"/>
</dbReference>